<reference evidence="2 3" key="1">
    <citation type="submission" date="2011-08" db="EMBL/GenBank/DDBJ databases">
        <authorList>
            <person name="Weinstock G."/>
            <person name="Sodergren E."/>
            <person name="Clifton S."/>
            <person name="Fulton L."/>
            <person name="Fulton B."/>
            <person name="Courtney L."/>
            <person name="Fronick C."/>
            <person name="Harrison M."/>
            <person name="Strong C."/>
            <person name="Farmer C."/>
            <person name="Delahaunty K."/>
            <person name="Markovic C."/>
            <person name="Hall O."/>
            <person name="Minx P."/>
            <person name="Tomlinson C."/>
            <person name="Mitreva M."/>
            <person name="Hou S."/>
            <person name="Chen J."/>
            <person name="Wollam A."/>
            <person name="Pepin K.H."/>
            <person name="Johnson M."/>
            <person name="Bhonagiri V."/>
            <person name="Zhang X."/>
            <person name="Suruliraj S."/>
            <person name="Warren W."/>
            <person name="Chinwalla A."/>
            <person name="Mardis E.R."/>
            <person name="Wilson R.K."/>
        </authorList>
    </citation>
    <scope>NUCLEOTIDE SEQUENCE [LARGE SCALE GENOMIC DNA]</scope>
    <source>
        <strain evidence="2 3">F0432</strain>
    </source>
</reference>
<dbReference type="Proteomes" id="UP000004750">
    <property type="component" value="Unassembled WGS sequence"/>
</dbReference>
<comment type="caution">
    <text evidence="2">The sequence shown here is derived from an EMBL/GenBank/DDBJ whole genome shotgun (WGS) entry which is preliminary data.</text>
</comment>
<accession>G9ZI80</accession>
<protein>
    <submittedName>
        <fullName evidence="2">Uncharacterized protein</fullName>
    </submittedName>
</protein>
<feature type="region of interest" description="Disordered" evidence="1">
    <location>
        <begin position="1"/>
        <end position="49"/>
    </location>
</feature>
<sequence length="49" mass="5246">MQIVEKQATEGDFFRQRYQQGSTDGKKPPGRQGLKGCASAATGTPFSSP</sequence>
<evidence type="ECO:0000256" key="1">
    <source>
        <dbReference type="SAM" id="MobiDB-lite"/>
    </source>
</evidence>
<evidence type="ECO:0000313" key="3">
    <source>
        <dbReference type="Proteomes" id="UP000004750"/>
    </source>
</evidence>
<organism evidence="2 3">
    <name type="scientific">Cardiobacterium valvarum F0432</name>
    <dbReference type="NCBI Taxonomy" id="797473"/>
    <lineage>
        <taxon>Bacteria</taxon>
        <taxon>Pseudomonadati</taxon>
        <taxon>Pseudomonadota</taxon>
        <taxon>Gammaproteobacteria</taxon>
        <taxon>Cardiobacteriales</taxon>
        <taxon>Cardiobacteriaceae</taxon>
        <taxon>Cardiobacterium</taxon>
    </lineage>
</organism>
<proteinExistence type="predicted"/>
<evidence type="ECO:0000313" key="2">
    <source>
        <dbReference type="EMBL" id="EHM52116.1"/>
    </source>
</evidence>
<dbReference type="EMBL" id="AGCM01000146">
    <property type="protein sequence ID" value="EHM52116.1"/>
    <property type="molecule type" value="Genomic_DNA"/>
</dbReference>
<dbReference type="AlphaFoldDB" id="G9ZI80"/>
<dbReference type="HOGENOM" id="CLU_3133681_0_0_6"/>
<gene>
    <name evidence="2" type="ORF">HMPREF9080_02490</name>
</gene>
<name>G9ZI80_9GAMM</name>